<sequence>MRITVMPLRSLLLVLLMTAPVMAQESATPASASEAPLPEFATLFAGVRTHQDELESLRRKYICTMQQTADELDKDGGSKKQTTEEYEVFFLNGTEVRRHLRHNGKELSPSDAKKEQEHVDKEVADLKAGKKPKHGGDVNLSVSRLLKLATFSNGRRIRVNGRDQIFYDFTGNPKADTNGLSDEIMRRLDGTVAIDEQDQVVSRLEAHLASDFKIGGGMLANVHKGSRFTWTQAPVRGEIWLPETLDVNVDGRVLLFKGFQGAGKQRFYDYRKLDATVRILPDVTKVSEEEAKPE</sequence>
<accession>A0A5B9E8V1</accession>
<proteinExistence type="predicted"/>
<dbReference type="KEGG" id="talb:FTW19_08595"/>
<dbReference type="AlphaFoldDB" id="A0A5B9E8V1"/>
<evidence type="ECO:0000313" key="3">
    <source>
        <dbReference type="Proteomes" id="UP000321820"/>
    </source>
</evidence>
<reference evidence="2 3" key="1">
    <citation type="submission" date="2019-08" db="EMBL/GenBank/DDBJ databases">
        <title>Complete genome sequence of Terriglobus albidus strain ORNL.</title>
        <authorList>
            <person name="Podar M."/>
        </authorList>
    </citation>
    <scope>NUCLEOTIDE SEQUENCE [LARGE SCALE GENOMIC DNA]</scope>
    <source>
        <strain evidence="2 3">ORNL</strain>
    </source>
</reference>
<evidence type="ECO:0000313" key="2">
    <source>
        <dbReference type="EMBL" id="QEE28044.1"/>
    </source>
</evidence>
<protein>
    <recommendedName>
        <fullName evidence="4">Organic solvent tolerance-like N-terminal domain-containing protein</fullName>
    </recommendedName>
</protein>
<feature type="chain" id="PRO_5022794948" description="Organic solvent tolerance-like N-terminal domain-containing protein" evidence="1">
    <location>
        <begin position="24"/>
        <end position="294"/>
    </location>
</feature>
<name>A0A5B9E8V1_9BACT</name>
<organism evidence="2 3">
    <name type="scientific">Terriglobus albidus</name>
    <dbReference type="NCBI Taxonomy" id="1592106"/>
    <lineage>
        <taxon>Bacteria</taxon>
        <taxon>Pseudomonadati</taxon>
        <taxon>Acidobacteriota</taxon>
        <taxon>Terriglobia</taxon>
        <taxon>Terriglobales</taxon>
        <taxon>Acidobacteriaceae</taxon>
        <taxon>Terriglobus</taxon>
    </lineage>
</organism>
<keyword evidence="3" id="KW-1185">Reference proteome</keyword>
<dbReference type="Proteomes" id="UP000321820">
    <property type="component" value="Chromosome"/>
</dbReference>
<evidence type="ECO:0000256" key="1">
    <source>
        <dbReference type="SAM" id="SignalP"/>
    </source>
</evidence>
<feature type="signal peptide" evidence="1">
    <location>
        <begin position="1"/>
        <end position="23"/>
    </location>
</feature>
<gene>
    <name evidence="2" type="ORF">FTW19_08595</name>
</gene>
<dbReference type="RefSeq" id="WP_147647234.1">
    <property type="nucleotide sequence ID" value="NZ_CP042806.1"/>
</dbReference>
<keyword evidence="1" id="KW-0732">Signal</keyword>
<dbReference type="EMBL" id="CP042806">
    <property type="protein sequence ID" value="QEE28044.1"/>
    <property type="molecule type" value="Genomic_DNA"/>
</dbReference>
<evidence type="ECO:0008006" key="4">
    <source>
        <dbReference type="Google" id="ProtNLM"/>
    </source>
</evidence>
<dbReference type="OrthoDB" id="115424at2"/>